<evidence type="ECO:0000256" key="9">
    <source>
        <dbReference type="ARBA" id="ARBA00045316"/>
    </source>
</evidence>
<evidence type="ECO:0000256" key="13">
    <source>
        <dbReference type="PIRSR" id="PIRSR601233-2"/>
    </source>
</evidence>
<feature type="active site" description="GMP-histidine intermediate" evidence="12">
    <location>
        <position position="405"/>
    </location>
</feature>
<evidence type="ECO:0000256" key="10">
    <source>
        <dbReference type="ARBA" id="ARBA00047746"/>
    </source>
</evidence>
<comment type="caution">
    <text evidence="16">The sequence shown here is derived from an EMBL/GenBank/DDBJ whole genome shotgun (WGS) entry which is preliminary data.</text>
</comment>
<comment type="subunit">
    <text evidence="2 15">Monomer.</text>
</comment>
<feature type="binding site" evidence="14">
    <location>
        <position position="96"/>
    </location>
    <ligand>
        <name>Mn(2+)</name>
        <dbReference type="ChEBI" id="CHEBI:29035"/>
        <label>1</label>
    </ligand>
</feature>
<dbReference type="Pfam" id="PF01139">
    <property type="entry name" value="RtcB"/>
    <property type="match status" value="1"/>
</dbReference>
<dbReference type="GO" id="GO:0003972">
    <property type="term" value="F:RNA ligase (ATP) activity"/>
    <property type="evidence" value="ECO:0007669"/>
    <property type="project" value="TreeGrafter"/>
</dbReference>
<keyword evidence="5 13" id="KW-0547">Nucleotide-binding</keyword>
<evidence type="ECO:0000256" key="15">
    <source>
        <dbReference type="RuleBase" id="RU371113"/>
    </source>
</evidence>
<keyword evidence="3 15" id="KW-0436">Ligase</keyword>
<sequence length="482" mass="53095">MVPPLSRITEYMWEIPRDYKPGMLVPALVLADDMLLSKMKEDLTLEQAANVAHLPGIYKYSIVLPDGHQGYGFPIGGVAAFDAEHGVISPGGVGYDINCGVRVLRTNLTEADVRPRLRELARVLFHKIPSGLGSTSGLNLSFNELDRVLEEGVEWAIERGYGWKEDVEYIEEGGSMEGARADAVSREAKQRGRNQLGTLGSGNHFLEIQRVDKIYDPAIAKQLGIEREGQITVMIHTGSRGLGHQVASDYLKIMERLVHKYKVPLPDRELVSVPVTSPEAQEYFAAMAAAANFAWTNRQVITHWVRESFKEVFRRDPDQLGMEIIYDVAHNIAKIEEHVVNGKRVKVYVHRKGATRSFPPGHPAVPKDYRSIGQPVLIPGSMGTASYILVGTQKAMELTFGSAPHGAGRMQSRAEARRSVRGQEIKAQLERRGIVVEAASMAVVAEEAPDAYKDVDRVAHVADAVGIAKKVVRMVPIAVVKG</sequence>
<evidence type="ECO:0000256" key="6">
    <source>
        <dbReference type="ARBA" id="ARBA00023134"/>
    </source>
</evidence>
<comment type="catalytic activity">
    <reaction evidence="11">
        <text>a 3'-end 2',3'-cyclophospho-ribonucleotide-RNA + a 5'-end dephospho-ribonucleoside-RNA + GTP + H2O = a ribonucleotidyl-ribonucleotide-RNA + GMP + diphosphate + H(+)</text>
        <dbReference type="Rhea" id="RHEA:68080"/>
        <dbReference type="Rhea" id="RHEA-COMP:10464"/>
        <dbReference type="Rhea" id="RHEA-COMP:13936"/>
        <dbReference type="Rhea" id="RHEA-COMP:17355"/>
        <dbReference type="ChEBI" id="CHEBI:15377"/>
        <dbReference type="ChEBI" id="CHEBI:15378"/>
        <dbReference type="ChEBI" id="CHEBI:33019"/>
        <dbReference type="ChEBI" id="CHEBI:37565"/>
        <dbReference type="ChEBI" id="CHEBI:58115"/>
        <dbReference type="ChEBI" id="CHEBI:83064"/>
        <dbReference type="ChEBI" id="CHEBI:138284"/>
        <dbReference type="ChEBI" id="CHEBI:173118"/>
        <dbReference type="EC" id="6.5.1.8"/>
    </reaction>
</comment>
<gene>
    <name evidence="15" type="primary">rtcB</name>
    <name evidence="16" type="ORF">ENV17_04900</name>
</gene>
<feature type="binding site" evidence="13">
    <location>
        <begin position="379"/>
        <end position="382"/>
    </location>
    <ligand>
        <name>GMP</name>
        <dbReference type="ChEBI" id="CHEBI:58115"/>
    </ligand>
</feature>
<feature type="binding site" evidence="14">
    <location>
        <position position="204"/>
    </location>
    <ligand>
        <name>Mn(2+)</name>
        <dbReference type="ChEBI" id="CHEBI:29035"/>
        <label>1</label>
    </ligand>
</feature>
<comment type="cofactor">
    <cofactor evidence="14 15">
        <name>Mn(2+)</name>
        <dbReference type="ChEBI" id="CHEBI:29035"/>
    </cofactor>
    <text evidence="14 15">Binds 2 manganese ions per subunit.</text>
</comment>
<evidence type="ECO:0000313" key="16">
    <source>
        <dbReference type="EMBL" id="HGI43702.1"/>
    </source>
</evidence>
<dbReference type="GO" id="GO:0170057">
    <property type="term" value="F:RNA ligase (GTP) activity"/>
    <property type="evidence" value="ECO:0007669"/>
    <property type="project" value="UniProtKB-EC"/>
</dbReference>
<evidence type="ECO:0000256" key="1">
    <source>
        <dbReference type="ARBA" id="ARBA00008071"/>
    </source>
</evidence>
<evidence type="ECO:0000256" key="5">
    <source>
        <dbReference type="ARBA" id="ARBA00022741"/>
    </source>
</evidence>
<protein>
    <recommendedName>
        <fullName evidence="8 15">tRNA-splicing ligase RtcB</fullName>
        <ecNumber evidence="15">6.5.1.-</ecNumber>
    </recommendedName>
</protein>
<keyword evidence="4 14" id="KW-0479">Metal-binding</keyword>
<dbReference type="AlphaFoldDB" id="A0A7C4BA19"/>
<feature type="binding site" evidence="13">
    <location>
        <begin position="203"/>
        <end position="207"/>
    </location>
    <ligand>
        <name>GMP</name>
        <dbReference type="ChEBI" id="CHEBI:58115"/>
    </ligand>
</feature>
<keyword evidence="6 13" id="KW-0342">GTP-binding</keyword>
<feature type="binding site" evidence="14">
    <location>
        <position position="330"/>
    </location>
    <ligand>
        <name>Mn(2+)</name>
        <dbReference type="ChEBI" id="CHEBI:29035"/>
        <label>2</label>
    </ligand>
</feature>
<dbReference type="EC" id="6.5.1.-" evidence="15"/>
<dbReference type="InterPro" id="IPR001233">
    <property type="entry name" value="RtcB"/>
</dbReference>
<dbReference type="EMBL" id="DTFI01000112">
    <property type="protein sequence ID" value="HGI43702.1"/>
    <property type="molecule type" value="Genomic_DNA"/>
</dbReference>
<evidence type="ECO:0000256" key="7">
    <source>
        <dbReference type="ARBA" id="ARBA00023211"/>
    </source>
</evidence>
<dbReference type="Gene3D" id="3.90.1860.10">
    <property type="entry name" value="tRNA-splicing ligase RtcB"/>
    <property type="match status" value="1"/>
</dbReference>
<dbReference type="FunFam" id="3.90.1860.10:FF:000001">
    <property type="entry name" value="tRNA-splicing ligase RtcB homolog"/>
    <property type="match status" value="1"/>
</dbReference>
<feature type="binding site" evidence="13">
    <location>
        <begin position="405"/>
        <end position="408"/>
    </location>
    <ligand>
        <name>GMP</name>
        <dbReference type="ChEBI" id="CHEBI:58115"/>
    </ligand>
</feature>
<comment type="similarity">
    <text evidence="1 15">Belongs to the RtcB family.</text>
</comment>
<evidence type="ECO:0000256" key="11">
    <source>
        <dbReference type="ARBA" id="ARBA00049514"/>
    </source>
</evidence>
<dbReference type="PANTHER" id="PTHR11118:SF1">
    <property type="entry name" value="RNA-SPLICING LIGASE RTCB HOMOLOG"/>
    <property type="match status" value="1"/>
</dbReference>
<feature type="binding site" evidence="13">
    <location>
        <position position="386"/>
    </location>
    <ligand>
        <name>GMP</name>
        <dbReference type="ChEBI" id="CHEBI:58115"/>
    </ligand>
</feature>
<feature type="binding site" evidence="13">
    <location>
        <begin position="330"/>
        <end position="331"/>
    </location>
    <ligand>
        <name>GMP</name>
        <dbReference type="ChEBI" id="CHEBI:58115"/>
    </ligand>
</feature>
<evidence type="ECO:0000256" key="8">
    <source>
        <dbReference type="ARBA" id="ARBA00033766"/>
    </source>
</evidence>
<comment type="function">
    <text evidence="9">Essential for tRNA splicing and maturation. Acts by directly joining spliced tRNA halves to mature-sized tRNAs. Joins RNA with 2',3'-cyclic-phosphate or 3'-phosphate ends to RNA with 5'-hydroxy ends.</text>
</comment>
<evidence type="ECO:0000256" key="14">
    <source>
        <dbReference type="PIRSR" id="PIRSR601233-3"/>
    </source>
</evidence>
<reference evidence="16" key="1">
    <citation type="journal article" date="2020" name="mSystems">
        <title>Genome- and Community-Level Interaction Insights into Carbon Utilization and Element Cycling Functions of Hydrothermarchaeota in Hydrothermal Sediment.</title>
        <authorList>
            <person name="Zhou Z."/>
            <person name="Liu Y."/>
            <person name="Xu W."/>
            <person name="Pan J."/>
            <person name="Luo Z.H."/>
            <person name="Li M."/>
        </authorList>
    </citation>
    <scope>NUCLEOTIDE SEQUENCE [LARGE SCALE GENOMIC DNA]</scope>
    <source>
        <strain evidence="16">SpSt-735</strain>
    </source>
</reference>
<feature type="binding site" evidence="13">
    <location>
        <position position="481"/>
    </location>
    <ligand>
        <name>GMP</name>
        <dbReference type="ChEBI" id="CHEBI:58115"/>
    </ligand>
</feature>
<dbReference type="GO" id="GO:0005525">
    <property type="term" value="F:GTP binding"/>
    <property type="evidence" value="ECO:0007669"/>
    <property type="project" value="UniProtKB-KW"/>
</dbReference>
<evidence type="ECO:0000256" key="3">
    <source>
        <dbReference type="ARBA" id="ARBA00022598"/>
    </source>
</evidence>
<keyword evidence="7 14" id="KW-0464">Manganese</keyword>
<evidence type="ECO:0000256" key="2">
    <source>
        <dbReference type="ARBA" id="ARBA00011245"/>
    </source>
</evidence>
<dbReference type="PANTHER" id="PTHR11118">
    <property type="entry name" value="RNA-SPLICING LIGASE RTCB HOMOLOG"/>
    <property type="match status" value="1"/>
</dbReference>
<evidence type="ECO:0000256" key="4">
    <source>
        <dbReference type="ARBA" id="ARBA00022723"/>
    </source>
</evidence>
<name>A0A7C4BA19_THEPE</name>
<evidence type="ECO:0000256" key="12">
    <source>
        <dbReference type="PIRSR" id="PIRSR601233-1"/>
    </source>
</evidence>
<proteinExistence type="inferred from homology"/>
<accession>A0A7C4BA19</accession>
<feature type="binding site" evidence="14">
    <location>
        <position position="236"/>
    </location>
    <ligand>
        <name>Mn(2+)</name>
        <dbReference type="ChEBI" id="CHEBI:29035"/>
        <label>2</label>
    </ligand>
</feature>
<organism evidence="16">
    <name type="scientific">Thermofilum pendens</name>
    <dbReference type="NCBI Taxonomy" id="2269"/>
    <lineage>
        <taxon>Archaea</taxon>
        <taxon>Thermoproteota</taxon>
        <taxon>Thermoprotei</taxon>
        <taxon>Thermofilales</taxon>
        <taxon>Thermofilaceae</taxon>
        <taxon>Thermofilum</taxon>
    </lineage>
</organism>
<dbReference type="SUPFAM" id="SSF103365">
    <property type="entry name" value="Hypothetical protein PH1602"/>
    <property type="match status" value="1"/>
</dbReference>
<dbReference type="GO" id="GO:0006388">
    <property type="term" value="P:tRNA splicing, via endonucleolytic cleavage and ligation"/>
    <property type="evidence" value="ECO:0007669"/>
    <property type="project" value="UniProtKB-ARBA"/>
</dbReference>
<dbReference type="GO" id="GO:0046872">
    <property type="term" value="F:metal ion binding"/>
    <property type="evidence" value="ECO:0007669"/>
    <property type="project" value="UniProtKB-UniRule"/>
</dbReference>
<comment type="catalytic activity">
    <reaction evidence="10">
        <text>a 3'-end 3'-phospho-ribonucleotide-RNA + a 5'-end dephospho-ribonucleoside-RNA + GTP = a ribonucleotidyl-ribonucleotide-RNA + GMP + diphosphate</text>
        <dbReference type="Rhea" id="RHEA:68076"/>
        <dbReference type="Rhea" id="RHEA-COMP:10463"/>
        <dbReference type="Rhea" id="RHEA-COMP:13936"/>
        <dbReference type="Rhea" id="RHEA-COMP:17355"/>
        <dbReference type="ChEBI" id="CHEBI:33019"/>
        <dbReference type="ChEBI" id="CHEBI:37565"/>
        <dbReference type="ChEBI" id="CHEBI:58115"/>
        <dbReference type="ChEBI" id="CHEBI:83062"/>
        <dbReference type="ChEBI" id="CHEBI:138284"/>
        <dbReference type="ChEBI" id="CHEBI:173118"/>
        <dbReference type="EC" id="6.5.1.8"/>
    </reaction>
</comment>
<dbReference type="InterPro" id="IPR036025">
    <property type="entry name" value="RtcB-like_sf"/>
</dbReference>